<gene>
    <name evidence="1" type="ORF">G8W59_002837</name>
</gene>
<organism evidence="1">
    <name type="scientific">Salmonella enterica</name>
    <name type="common">Salmonella choleraesuis</name>
    <dbReference type="NCBI Taxonomy" id="28901"/>
    <lineage>
        <taxon>Bacteria</taxon>
        <taxon>Pseudomonadati</taxon>
        <taxon>Pseudomonadota</taxon>
        <taxon>Gammaproteobacteria</taxon>
        <taxon>Enterobacterales</taxon>
        <taxon>Enterobacteriaceae</taxon>
        <taxon>Salmonella</taxon>
    </lineage>
</organism>
<dbReference type="EMBL" id="DAAXOJ010000003">
    <property type="protein sequence ID" value="HAG1890836.1"/>
    <property type="molecule type" value="Genomic_DNA"/>
</dbReference>
<name>A0A759K8Y9_SALER</name>
<protein>
    <submittedName>
        <fullName evidence="1">Uncharacterized protein</fullName>
    </submittedName>
</protein>
<reference evidence="1" key="2">
    <citation type="submission" date="2020-02" db="EMBL/GenBank/DDBJ databases">
        <authorList>
            <consortium name="NCBI Pathogen Detection Project"/>
        </authorList>
    </citation>
    <scope>NUCLEOTIDE SEQUENCE</scope>
    <source>
        <strain evidence="1">MA.CK_94/00000542</strain>
    </source>
</reference>
<evidence type="ECO:0000313" key="1">
    <source>
        <dbReference type="EMBL" id="HAG1890836.1"/>
    </source>
</evidence>
<proteinExistence type="predicted"/>
<comment type="caution">
    <text evidence="1">The sequence shown here is derived from an EMBL/GenBank/DDBJ whole genome shotgun (WGS) entry which is preliminary data.</text>
</comment>
<dbReference type="SUPFAM" id="SSF46894">
    <property type="entry name" value="C-terminal effector domain of the bipartite response regulators"/>
    <property type="match status" value="1"/>
</dbReference>
<sequence length="257" mass="28668">MLLSRASDRPRVVVYGDDWTLASGVSGLVAARWLNVSVEFVPGFVNLVQALQEDPSAGVLLCLRAHEHIPVLDALRPLIRGRVVRVVSSTVWYSDRVVLHALGYRPAEKSEVLLETQTKAFRHRAENECFLDGFMDELVRQGGRKQPELVCAGEMSSRRTAALLCDIRRTAVMMLPPELPEGQWLVLCYFAQGLRGKEVAMITGLQEKTVSLYKRWALVALGMEEVRSVLPLYRGVLVREALQCYPAGICLTEAVYA</sequence>
<reference evidence="1" key="1">
    <citation type="journal article" date="2018" name="Genome Biol.">
        <title>SKESA: strategic k-mer extension for scrupulous assemblies.</title>
        <authorList>
            <person name="Souvorov A."/>
            <person name="Agarwala R."/>
            <person name="Lipman D.J."/>
        </authorList>
    </citation>
    <scope>NUCLEOTIDE SEQUENCE</scope>
    <source>
        <strain evidence="1">MA.CK_94/00000542</strain>
    </source>
</reference>
<dbReference type="GO" id="GO:0006355">
    <property type="term" value="P:regulation of DNA-templated transcription"/>
    <property type="evidence" value="ECO:0007669"/>
    <property type="project" value="InterPro"/>
</dbReference>
<accession>A0A759K8Y9</accession>
<dbReference type="AlphaFoldDB" id="A0A759K8Y9"/>
<dbReference type="GO" id="GO:0003677">
    <property type="term" value="F:DNA binding"/>
    <property type="evidence" value="ECO:0007669"/>
    <property type="project" value="InterPro"/>
</dbReference>
<dbReference type="InterPro" id="IPR016032">
    <property type="entry name" value="Sig_transdc_resp-reg_C-effctor"/>
</dbReference>